<accession>A0A1M2W5G4</accession>
<name>A0A1M2W5G4_TRAPU</name>
<dbReference type="Proteomes" id="UP000184267">
    <property type="component" value="Unassembled WGS sequence"/>
</dbReference>
<dbReference type="OrthoDB" id="2756360at2759"/>
<evidence type="ECO:0000313" key="2">
    <source>
        <dbReference type="Proteomes" id="UP000184267"/>
    </source>
</evidence>
<gene>
    <name evidence="1" type="ORF">TRAPUB_8443</name>
</gene>
<evidence type="ECO:0008006" key="3">
    <source>
        <dbReference type="Google" id="ProtNLM"/>
    </source>
</evidence>
<proteinExistence type="predicted"/>
<comment type="caution">
    <text evidence="1">The sequence shown here is derived from an EMBL/GenBank/DDBJ whole genome shotgun (WGS) entry which is preliminary data.</text>
</comment>
<evidence type="ECO:0000313" key="1">
    <source>
        <dbReference type="EMBL" id="OJT15000.1"/>
    </source>
</evidence>
<dbReference type="AlphaFoldDB" id="A0A1M2W5G4"/>
<protein>
    <recommendedName>
        <fullName evidence="3">PPPDE domain-containing protein</fullName>
    </recommendedName>
</protein>
<organism evidence="1 2">
    <name type="scientific">Trametes pubescens</name>
    <name type="common">White-rot fungus</name>
    <dbReference type="NCBI Taxonomy" id="154538"/>
    <lineage>
        <taxon>Eukaryota</taxon>
        <taxon>Fungi</taxon>
        <taxon>Dikarya</taxon>
        <taxon>Basidiomycota</taxon>
        <taxon>Agaricomycotina</taxon>
        <taxon>Agaricomycetes</taxon>
        <taxon>Polyporales</taxon>
        <taxon>Polyporaceae</taxon>
        <taxon>Trametes</taxon>
    </lineage>
</organism>
<dbReference type="EMBL" id="MNAD01000215">
    <property type="protein sequence ID" value="OJT15000.1"/>
    <property type="molecule type" value="Genomic_DNA"/>
</dbReference>
<reference evidence="1 2" key="1">
    <citation type="submission" date="2016-10" db="EMBL/GenBank/DDBJ databases">
        <title>Genome sequence of the basidiomycete white-rot fungus Trametes pubescens.</title>
        <authorList>
            <person name="Makela M.R."/>
            <person name="Granchi Z."/>
            <person name="Peng M."/>
            <person name="De Vries R.P."/>
            <person name="Grigoriev I."/>
            <person name="Riley R."/>
            <person name="Hilden K."/>
        </authorList>
    </citation>
    <scope>NUCLEOTIDE SEQUENCE [LARGE SCALE GENOMIC DNA]</scope>
    <source>
        <strain evidence="1 2">FBCC735</strain>
    </source>
</reference>
<keyword evidence="2" id="KW-1185">Reference proteome</keyword>
<sequence>MVGYLYHHTITSTTRAAQRSALIQDVLRDPALSRAHYPISFATFAAACQRLQPTAATIPVTCVEIYKMTWSSNALVQATTGFLGHQYIVATVLLPDGRSTYIKADFLAEDHPCGSKLILTFDDDRDALTADSYSLSRMVSPNPWTPGEQGENGAKPSGPSLADLATLFGVADARLGTRPYRVLSRNCLWMTDTLFYTLAQRYATHWLAGELTPNVPLRLYLLGAAGALETAIACTLAGDAARRCTWCAAYVVRWVHVQGTWGKAGADRYLMHDEEIADWMREWDECEGREQLV</sequence>